<dbReference type="PROSITE" id="PS00010">
    <property type="entry name" value="ASX_HYDROXYL"/>
    <property type="match status" value="1"/>
</dbReference>
<dbReference type="InterPro" id="IPR000033">
    <property type="entry name" value="LDLR_classB_rpt"/>
</dbReference>
<feature type="domain" description="EGF-like" evidence="15">
    <location>
        <begin position="1265"/>
        <end position="1305"/>
    </location>
</feature>
<feature type="domain" description="EGF-like" evidence="15">
    <location>
        <begin position="553"/>
        <end position="591"/>
    </location>
</feature>
<dbReference type="InterPro" id="IPR049883">
    <property type="entry name" value="NOTCH1_EGF-like"/>
</dbReference>
<feature type="repeat" description="LDL-receptor class B" evidence="13">
    <location>
        <begin position="1444"/>
        <end position="1489"/>
    </location>
</feature>
<proteinExistence type="predicted"/>
<gene>
    <name evidence="19" type="primary">LOC113497286</name>
</gene>
<feature type="compositionally biased region" description="Low complexity" evidence="14">
    <location>
        <begin position="1021"/>
        <end position="1036"/>
    </location>
</feature>
<feature type="domain" description="EGF-like" evidence="15">
    <location>
        <begin position="1225"/>
        <end position="1264"/>
    </location>
</feature>
<dbReference type="CTD" id="3949"/>
<accession>A0A7E5VWB2</accession>
<keyword evidence="10 12" id="KW-1015">Disulfide bond</keyword>
<keyword evidence="3" id="KW-0272">Extracellular matrix</keyword>
<comment type="subcellular location">
    <subcellularLocation>
        <location evidence="1">Secreted</location>
        <location evidence="1">Extracellular space</location>
        <location evidence="1">Extracellular matrix</location>
        <location evidence="1">Basement membrane</location>
    </subcellularLocation>
</comment>
<feature type="compositionally biased region" description="Pro residues" evidence="14">
    <location>
        <begin position="959"/>
        <end position="968"/>
    </location>
</feature>
<evidence type="ECO:0000256" key="2">
    <source>
        <dbReference type="ARBA" id="ARBA00022525"/>
    </source>
</evidence>
<feature type="compositionally biased region" description="Polar residues" evidence="14">
    <location>
        <begin position="836"/>
        <end position="846"/>
    </location>
</feature>
<dbReference type="OrthoDB" id="6375837at2759"/>
<dbReference type="CDD" id="cd00054">
    <property type="entry name" value="EGF_CA"/>
    <property type="match status" value="1"/>
</dbReference>
<dbReference type="FunCoup" id="A0A7E5VWB2">
    <property type="interactions" value="28"/>
</dbReference>
<dbReference type="Gene3D" id="2.10.25.10">
    <property type="entry name" value="Laminin"/>
    <property type="match status" value="6"/>
</dbReference>
<feature type="compositionally biased region" description="Pro residues" evidence="14">
    <location>
        <begin position="904"/>
        <end position="944"/>
    </location>
</feature>
<evidence type="ECO:0000256" key="7">
    <source>
        <dbReference type="ARBA" id="ARBA00022837"/>
    </source>
</evidence>
<evidence type="ECO:0000259" key="15">
    <source>
        <dbReference type="PROSITE" id="PS50026"/>
    </source>
</evidence>
<dbReference type="SMART" id="SM00682">
    <property type="entry name" value="G2F"/>
    <property type="match status" value="1"/>
</dbReference>
<feature type="domain" description="EGF-like" evidence="15">
    <location>
        <begin position="1182"/>
        <end position="1223"/>
    </location>
</feature>
<feature type="domain" description="EGF-like" evidence="15">
    <location>
        <begin position="1053"/>
        <end position="1096"/>
    </location>
</feature>
<evidence type="ECO:0000256" key="12">
    <source>
        <dbReference type="PROSITE-ProRule" id="PRU00076"/>
    </source>
</evidence>
<dbReference type="InterPro" id="IPR000742">
    <property type="entry name" value="EGF"/>
</dbReference>
<dbReference type="GO" id="GO:0007160">
    <property type="term" value="P:cell-matrix adhesion"/>
    <property type="evidence" value="ECO:0007669"/>
    <property type="project" value="InterPro"/>
</dbReference>
<dbReference type="InterPro" id="IPR000152">
    <property type="entry name" value="EGF-type_Asp/Asn_hydroxyl_site"/>
</dbReference>
<keyword evidence="7" id="KW-0106">Calcium</keyword>
<dbReference type="GO" id="GO:0042813">
    <property type="term" value="F:Wnt receptor activity"/>
    <property type="evidence" value="ECO:0007669"/>
    <property type="project" value="TreeGrafter"/>
</dbReference>
<dbReference type="Pfam" id="PF07645">
    <property type="entry name" value="EGF_CA"/>
    <property type="match status" value="1"/>
</dbReference>
<feature type="compositionally biased region" description="Polar residues" evidence="14">
    <location>
        <begin position="798"/>
        <end position="811"/>
    </location>
</feature>
<dbReference type="GO" id="GO:0005604">
    <property type="term" value="C:basement membrane"/>
    <property type="evidence" value="ECO:0007669"/>
    <property type="project" value="UniProtKB-SubCell"/>
</dbReference>
<dbReference type="PROSITE" id="PS01187">
    <property type="entry name" value="EGF_CA"/>
    <property type="match status" value="1"/>
</dbReference>
<dbReference type="KEGG" id="tnl:113497286"/>
<dbReference type="GO" id="GO:0005509">
    <property type="term" value="F:calcium ion binding"/>
    <property type="evidence" value="ECO:0007669"/>
    <property type="project" value="InterPro"/>
</dbReference>
<dbReference type="InterPro" id="IPR006605">
    <property type="entry name" value="G2_nidogen/fibulin_G2F"/>
</dbReference>
<keyword evidence="11" id="KW-0325">Glycoprotein</keyword>
<dbReference type="SMART" id="SM00135">
    <property type="entry name" value="LY"/>
    <property type="match status" value="5"/>
</dbReference>
<keyword evidence="4 12" id="KW-0245">EGF-like domain</keyword>
<sequence>MRQNVRPINEAFQLFQCCVKRGEMWTCAGVLALVACACAVTRDQFYPHGLGYDQTLPRGSEVPSPEIQLKVPIKFYGEVYESIFVNNFGVLTFRADIPSFLNIEFPLPYPSIAAFYTNVDTSNAGAVYYRETNEPHVLTKAEESVQNNFHAYYDFKPSSVFIATWEDVTYTSQGRTSPLRNSFQIAVINNGTESFVELLYPERDIQWIQKDAQILSLPDAKAQAGFVSEDGRIYTLRGSGSHQIRNIVSWSNIHEPGRYVFRIGDIPNDSNIAVPDQYDQTEVEIEEESKTCAQSGPSVCHVQARCVDYQAGICCQCNDGFYGNGKSCIKDDVPLRVHGKINGVLNNVNLNDVDIQAYVVVADGRAYTALSLVPGELGSSLQLLHVLGGVVGWLFAKPSGFAKNGYQLTGSTFNHTADVWFPITGDRVTIKQEYLGHDVFDQITLETDIRGSLPAISVDAKLDISEYDEQYTLVEPGLIRSESTRTFTNKLTGEKYEQRVSQTFTYNTCLFAPASPEDNTPLTLKISKNYLGYESKENIVRYGMTNKIFPLGEEDPCIVGRSTCGPHSTCVVQGDSFACVCQTGYTENYVDNAATCVDINECQIGTHNCDTNAECYNYDGGFQCRCRSGFLGNGISCKLLLTCQNKNCDSNAQCVENPGREPTCVCNPGFTGNGDSCYQNYKTACSGCSPYASCVFASNGYECKCSEGYYGDGYNCIAIARVDETTRASIPVENNEADYNETFVLPHCDTYGCHCPDGYSDYRDELNNQLCRLCITNGNQEPTEPNYPPPTETYYQTDYSTQTEGAQQPPTGSVPWDPNYNRPSEHDYDAPLDIYQAQTPPSNVYNESEDNNYRPPSGNNYYQQPDQPDQHNYQQTLDNNYPSPQPNYPEPQQPDYQSPYNYNTPPPSYPSQQPSYPPSPRPNYPPSQQPSYPPSPRPNYPEPNYPVSEQPDNGYNYPAPQPNYPEPQQPDTSYQQPDTSYQQPDTSYQQPDTSYQQPDTSYQQPDTSYQQPDTSYQQPDTSYQQPDSSYQQPDTSYQQPSGNGYQQSTENNDLIKCWEDADCPPNAVCSYLSTDGGDWEGKHCVCPEGYEGDAFECIERTGPNCACGLHAHCISTRAEEYICVCDLGYHGDGYVCRPNFSCKNNSDCEYNAECRPDQKSNEYICQCIKGYIKDQNDACIPDAQLCNGALCAEFSSCLYDPELDLNYCHCNEGYTGDAISQCVPVGRTCDVLNDCDVNAVCTPTDNTYQCICRDGFNGDGYSCIPEPTCRNDPNMCDSHASCLKRQDGYVCECNAGYNGNGSRCELNPRQAGNFLVASDGASVYRVPFRVTPRDFATPLNSGISQIAVGVDVDCEVSRVYWGDVVSYAIKTTAYDGSDYDYFLSEGVKSPEGIAVDWSARNIFWTDSKKLTIEVANLDTKARKVLFAVDRISNPRGIAVHPQRGKVFWSDWKRSSPKIEWANMDGSQRGIFLDKTEVVLPNSLAIDWLRDRLCYADAGLASIKCVSIDTQEKETIATNCTYPFGLAINGNKFYWTDWKTLKIESIDVETQVRGQVPIATASRRLYGVAVAPDSCPPAHSVCMYRSGGCGPEQLCLPDGNNGRTCVDADPTLSRR</sequence>
<dbReference type="PROSITE" id="PS50026">
    <property type="entry name" value="EGF_3"/>
    <property type="match status" value="8"/>
</dbReference>
<evidence type="ECO:0000256" key="11">
    <source>
        <dbReference type="ARBA" id="ARBA00023180"/>
    </source>
</evidence>
<feature type="compositionally biased region" description="Polar residues" evidence="14">
    <location>
        <begin position="969"/>
        <end position="1020"/>
    </location>
</feature>
<dbReference type="InterPro" id="IPR024731">
    <property type="entry name" value="NELL2-like_EGF"/>
</dbReference>
<dbReference type="SUPFAM" id="SSF54511">
    <property type="entry name" value="GFP-like"/>
    <property type="match status" value="1"/>
</dbReference>
<keyword evidence="18" id="KW-1185">Reference proteome</keyword>
<evidence type="ECO:0000256" key="10">
    <source>
        <dbReference type="ARBA" id="ARBA00023157"/>
    </source>
</evidence>
<keyword evidence="5" id="KW-0732">Signal</keyword>
<evidence type="ECO:0000256" key="5">
    <source>
        <dbReference type="ARBA" id="ARBA00022729"/>
    </source>
</evidence>
<dbReference type="GO" id="GO:0017147">
    <property type="term" value="F:Wnt-protein binding"/>
    <property type="evidence" value="ECO:0007669"/>
    <property type="project" value="TreeGrafter"/>
</dbReference>
<feature type="disulfide bond" evidence="12">
    <location>
        <begin position="1148"/>
        <end position="1165"/>
    </location>
</feature>
<evidence type="ECO:0000256" key="13">
    <source>
        <dbReference type="PROSITE-ProRule" id="PRU00461"/>
    </source>
</evidence>
<dbReference type="InterPro" id="IPR009030">
    <property type="entry name" value="Growth_fac_rcpt_cys_sf"/>
</dbReference>
<dbReference type="PROSITE" id="PS51220">
    <property type="entry name" value="NIDO"/>
    <property type="match status" value="1"/>
</dbReference>
<dbReference type="FunFam" id="2.10.25.10:FF:000038">
    <property type="entry name" value="Fibrillin 2"/>
    <property type="match status" value="1"/>
</dbReference>
<dbReference type="SMART" id="SM00539">
    <property type="entry name" value="NIDO"/>
    <property type="match status" value="1"/>
</dbReference>
<evidence type="ECO:0000259" key="16">
    <source>
        <dbReference type="PROSITE" id="PS50993"/>
    </source>
</evidence>
<feature type="disulfide bond" evidence="12">
    <location>
        <begin position="1191"/>
        <end position="1208"/>
    </location>
</feature>
<organism evidence="18 19">
    <name type="scientific">Trichoplusia ni</name>
    <name type="common">Cabbage looper</name>
    <dbReference type="NCBI Taxonomy" id="7111"/>
    <lineage>
        <taxon>Eukaryota</taxon>
        <taxon>Metazoa</taxon>
        <taxon>Ecdysozoa</taxon>
        <taxon>Arthropoda</taxon>
        <taxon>Hexapoda</taxon>
        <taxon>Insecta</taxon>
        <taxon>Pterygota</taxon>
        <taxon>Neoptera</taxon>
        <taxon>Endopterygota</taxon>
        <taxon>Lepidoptera</taxon>
        <taxon>Glossata</taxon>
        <taxon>Ditrysia</taxon>
        <taxon>Noctuoidea</taxon>
        <taxon>Noctuidae</taxon>
        <taxon>Plusiinae</taxon>
        <taxon>Trichoplusia</taxon>
    </lineage>
</organism>
<dbReference type="InterPro" id="IPR003886">
    <property type="entry name" value="NIDO_dom"/>
</dbReference>
<evidence type="ECO:0000256" key="8">
    <source>
        <dbReference type="ARBA" id="ARBA00022869"/>
    </source>
</evidence>
<evidence type="ECO:0000313" key="19">
    <source>
        <dbReference type="RefSeq" id="XP_026732572.1"/>
    </source>
</evidence>
<evidence type="ECO:0000256" key="4">
    <source>
        <dbReference type="ARBA" id="ARBA00022536"/>
    </source>
</evidence>
<feature type="domain" description="EGF-like" evidence="15">
    <location>
        <begin position="1138"/>
        <end position="1177"/>
    </location>
</feature>
<feature type="repeat" description="LDL-receptor class B" evidence="13">
    <location>
        <begin position="1357"/>
        <end position="1399"/>
    </location>
</feature>
<dbReference type="FunFam" id="2.120.10.30:FF:000241">
    <property type="entry name" value="Low-density lipoprotein receptor-related protein 6"/>
    <property type="match status" value="1"/>
</dbReference>
<dbReference type="SUPFAM" id="SSF57184">
    <property type="entry name" value="Growth factor receptor domain"/>
    <property type="match status" value="2"/>
</dbReference>
<dbReference type="GeneID" id="113497286"/>
<dbReference type="SUPFAM" id="SSF63825">
    <property type="entry name" value="YWTD domain"/>
    <property type="match status" value="1"/>
</dbReference>
<name>A0A7E5VWB2_TRINI</name>
<dbReference type="InterPro" id="IPR050778">
    <property type="entry name" value="Cueball_EGF_LRP_Nidogen"/>
</dbReference>
<feature type="compositionally biased region" description="Pro residues" evidence="14">
    <location>
        <begin position="883"/>
        <end position="892"/>
    </location>
</feature>
<comment type="caution">
    <text evidence="12">Lacks conserved residue(s) required for the propagation of feature annotation.</text>
</comment>
<evidence type="ECO:0000256" key="6">
    <source>
        <dbReference type="ARBA" id="ARBA00022737"/>
    </source>
</evidence>
<evidence type="ECO:0000256" key="9">
    <source>
        <dbReference type="ARBA" id="ARBA00022889"/>
    </source>
</evidence>
<feature type="compositionally biased region" description="Polar residues" evidence="14">
    <location>
        <begin position="1037"/>
        <end position="1049"/>
    </location>
</feature>
<dbReference type="PANTHER" id="PTHR46513">
    <property type="entry name" value="VITELLOGENIN RECEPTOR-LIKE PROTEIN-RELATED-RELATED"/>
    <property type="match status" value="1"/>
</dbReference>
<dbReference type="Pfam" id="PF12947">
    <property type="entry name" value="EGF_3"/>
    <property type="match status" value="1"/>
</dbReference>
<feature type="domain" description="EGF-like" evidence="15">
    <location>
        <begin position="639"/>
        <end position="678"/>
    </location>
</feature>
<dbReference type="InterPro" id="IPR001881">
    <property type="entry name" value="EGF-like_Ca-bd_dom"/>
</dbReference>
<dbReference type="PROSITE" id="PS01186">
    <property type="entry name" value="EGF_2"/>
    <property type="match status" value="8"/>
</dbReference>
<evidence type="ECO:0000256" key="14">
    <source>
        <dbReference type="SAM" id="MobiDB-lite"/>
    </source>
</evidence>
<dbReference type="GO" id="GO:0005886">
    <property type="term" value="C:plasma membrane"/>
    <property type="evidence" value="ECO:0007669"/>
    <property type="project" value="TreeGrafter"/>
</dbReference>
<keyword evidence="6" id="KW-0677">Repeat</keyword>
<evidence type="ECO:0000256" key="1">
    <source>
        <dbReference type="ARBA" id="ARBA00004302"/>
    </source>
</evidence>
<dbReference type="PROSITE" id="PS50993">
    <property type="entry name" value="NIDOGEN_G2"/>
    <property type="match status" value="1"/>
</dbReference>
<protein>
    <submittedName>
        <fullName evidence="19">Nidogen-1 isoform X1</fullName>
    </submittedName>
</protein>
<dbReference type="Proteomes" id="UP000322000">
    <property type="component" value="Chromosome 9"/>
</dbReference>
<dbReference type="Gene3D" id="2.40.155.10">
    <property type="entry name" value="Green fluorescent protein"/>
    <property type="match status" value="2"/>
</dbReference>
<reference evidence="19" key="1">
    <citation type="submission" date="2025-08" db="UniProtKB">
        <authorList>
            <consortium name="RefSeq"/>
        </authorList>
    </citation>
    <scope>IDENTIFICATION</scope>
</reference>
<dbReference type="InParanoid" id="A0A7E5VWB2"/>
<dbReference type="Pfam" id="PF00058">
    <property type="entry name" value="Ldl_recept_b"/>
    <property type="match status" value="2"/>
</dbReference>
<dbReference type="SMART" id="SM00179">
    <property type="entry name" value="EGF_CA"/>
    <property type="match status" value="6"/>
</dbReference>
<dbReference type="InterPro" id="IPR011042">
    <property type="entry name" value="6-blade_b-propeller_TolB-like"/>
</dbReference>
<dbReference type="Gene3D" id="2.120.10.30">
    <property type="entry name" value="TolB, C-terminal domain"/>
    <property type="match status" value="1"/>
</dbReference>
<evidence type="ECO:0000259" key="17">
    <source>
        <dbReference type="PROSITE" id="PS51220"/>
    </source>
</evidence>
<dbReference type="PANTHER" id="PTHR46513:SF13">
    <property type="entry name" value="EGF-LIKE DOMAIN-CONTAINING PROTEIN"/>
    <property type="match status" value="1"/>
</dbReference>
<keyword evidence="9" id="KW-0130">Cell adhesion</keyword>
<dbReference type="GO" id="GO:0060070">
    <property type="term" value="P:canonical Wnt signaling pathway"/>
    <property type="evidence" value="ECO:0007669"/>
    <property type="project" value="TreeGrafter"/>
</dbReference>
<feature type="domain" description="NIDO" evidence="17">
    <location>
        <begin position="114"/>
        <end position="266"/>
    </location>
</feature>
<evidence type="ECO:0000256" key="3">
    <source>
        <dbReference type="ARBA" id="ARBA00022530"/>
    </source>
</evidence>
<dbReference type="PROSITE" id="PS51120">
    <property type="entry name" value="LDLRB"/>
    <property type="match status" value="3"/>
</dbReference>
<dbReference type="InterPro" id="IPR018097">
    <property type="entry name" value="EGF_Ca-bd_CS"/>
</dbReference>
<keyword evidence="2" id="KW-0964">Secreted</keyword>
<dbReference type="InterPro" id="IPR009017">
    <property type="entry name" value="GFP"/>
</dbReference>
<feature type="domain" description="Nidogen G2 beta-barrel" evidence="16">
    <location>
        <begin position="333"/>
        <end position="558"/>
    </location>
</feature>
<evidence type="ECO:0000313" key="18">
    <source>
        <dbReference type="Proteomes" id="UP000322000"/>
    </source>
</evidence>
<feature type="compositionally biased region" description="Polar residues" evidence="14">
    <location>
        <begin position="857"/>
        <end position="882"/>
    </location>
</feature>
<dbReference type="Pfam" id="PF07474">
    <property type="entry name" value="G2F"/>
    <property type="match status" value="1"/>
</dbReference>
<feature type="repeat" description="LDL-receptor class B" evidence="13">
    <location>
        <begin position="1400"/>
        <end position="1443"/>
    </location>
</feature>
<feature type="domain" description="EGF-like" evidence="15">
    <location>
        <begin position="598"/>
        <end position="638"/>
    </location>
</feature>
<dbReference type="RefSeq" id="XP_026732572.1">
    <property type="nucleotide sequence ID" value="XM_026876771.1"/>
</dbReference>
<dbReference type="Pfam" id="PF06119">
    <property type="entry name" value="NIDO"/>
    <property type="match status" value="1"/>
</dbReference>
<feature type="region of interest" description="Disordered" evidence="14">
    <location>
        <begin position="781"/>
        <end position="1049"/>
    </location>
</feature>
<dbReference type="SMART" id="SM00181">
    <property type="entry name" value="EGF"/>
    <property type="match status" value="11"/>
</dbReference>
<keyword evidence="8" id="KW-0084">Basement membrane</keyword>